<organism evidence="1 2">
    <name type="scientific">Flavobacterium cellulosilyticum</name>
    <dbReference type="NCBI Taxonomy" id="2541731"/>
    <lineage>
        <taxon>Bacteria</taxon>
        <taxon>Pseudomonadati</taxon>
        <taxon>Bacteroidota</taxon>
        <taxon>Flavobacteriia</taxon>
        <taxon>Flavobacteriales</taxon>
        <taxon>Flavobacteriaceae</taxon>
        <taxon>Flavobacterium</taxon>
    </lineage>
</organism>
<dbReference type="AlphaFoldDB" id="A0A4R5CEW3"/>
<accession>A0A4R5CEW3</accession>
<evidence type="ECO:0000313" key="1">
    <source>
        <dbReference type="EMBL" id="TDD95754.1"/>
    </source>
</evidence>
<comment type="caution">
    <text evidence="1">The sequence shown here is derived from an EMBL/GenBank/DDBJ whole genome shotgun (WGS) entry which is preliminary data.</text>
</comment>
<dbReference type="Pfam" id="PF10677">
    <property type="entry name" value="DUF2490"/>
    <property type="match status" value="1"/>
</dbReference>
<proteinExistence type="predicted"/>
<dbReference type="InterPro" id="IPR019619">
    <property type="entry name" value="DUF2490"/>
</dbReference>
<reference evidence="1 2" key="1">
    <citation type="submission" date="2019-03" db="EMBL/GenBank/DDBJ databases">
        <title>Flavobacterium AR-3-4 sp. nov. isolated from arctic soil.</title>
        <authorList>
            <person name="Chaudhary D.K."/>
        </authorList>
    </citation>
    <scope>NUCLEOTIDE SEQUENCE [LARGE SCALE GENOMIC DNA]</scope>
    <source>
        <strain evidence="1 2">AR-3-4</strain>
    </source>
</reference>
<evidence type="ECO:0000313" key="2">
    <source>
        <dbReference type="Proteomes" id="UP000295479"/>
    </source>
</evidence>
<gene>
    <name evidence="1" type="ORF">E0F76_13305</name>
</gene>
<dbReference type="OrthoDB" id="1118734at2"/>
<dbReference type="Proteomes" id="UP000295479">
    <property type="component" value="Unassembled WGS sequence"/>
</dbReference>
<name>A0A4R5CEW3_9FLAO</name>
<keyword evidence="2" id="KW-1185">Reference proteome</keyword>
<protein>
    <submittedName>
        <fullName evidence="1">DUF2490 domain-containing protein</fullName>
    </submittedName>
</protein>
<dbReference type="RefSeq" id="WP_132006914.1">
    <property type="nucleotide sequence ID" value="NZ_SMFK01000009.1"/>
</dbReference>
<sequence>MGFAQKSDIGNWLIYIGNQKINKNWSIHNEIQYRSYNLIDDTNQLLLRTGIGYNLTENNNTILLGYGFINTQKYVPISDDKLAINEHRIFQQFINRQRFNRLYIQHRYRIEERFLPNDFQMRFRYFLGVNVPLNKETMDKNAFYLSAYNEVFINTENPLFDRNRLYGALGYVINENIKIEAGFMAQTVENSNRNQFQIAIFNTIPFNNNN</sequence>
<dbReference type="EMBL" id="SMFK01000009">
    <property type="protein sequence ID" value="TDD95754.1"/>
    <property type="molecule type" value="Genomic_DNA"/>
</dbReference>